<proteinExistence type="predicted"/>
<dbReference type="EMBL" id="CAMAPF010001056">
    <property type="protein sequence ID" value="CAH9143724.1"/>
    <property type="molecule type" value="Genomic_DNA"/>
</dbReference>
<comment type="caution">
    <text evidence="1">The sequence shown here is derived from an EMBL/GenBank/DDBJ whole genome shotgun (WGS) entry which is preliminary data.</text>
</comment>
<name>A0AAV0G6Y2_9ASTE</name>
<evidence type="ECO:0000313" key="1">
    <source>
        <dbReference type="EMBL" id="CAH9143724.1"/>
    </source>
</evidence>
<keyword evidence="2" id="KW-1185">Reference proteome</keyword>
<dbReference type="Proteomes" id="UP001152523">
    <property type="component" value="Unassembled WGS sequence"/>
</dbReference>
<reference evidence="1" key="1">
    <citation type="submission" date="2022-07" db="EMBL/GenBank/DDBJ databases">
        <authorList>
            <person name="Macas J."/>
            <person name="Novak P."/>
            <person name="Neumann P."/>
        </authorList>
    </citation>
    <scope>NUCLEOTIDE SEQUENCE</scope>
</reference>
<protein>
    <submittedName>
        <fullName evidence="1">Uncharacterized protein</fullName>
    </submittedName>
</protein>
<gene>
    <name evidence="1" type="ORF">CEPIT_LOCUS40889</name>
</gene>
<sequence>METEGVRLQMKMTRVGKQGIEGQFHADKESRTAQDTYKLVIVDADDGAVELEVNRF</sequence>
<evidence type="ECO:0000313" key="2">
    <source>
        <dbReference type="Proteomes" id="UP001152523"/>
    </source>
</evidence>
<dbReference type="AlphaFoldDB" id="A0AAV0G6Y2"/>
<accession>A0AAV0G6Y2</accession>
<organism evidence="1 2">
    <name type="scientific">Cuscuta epithymum</name>
    <dbReference type="NCBI Taxonomy" id="186058"/>
    <lineage>
        <taxon>Eukaryota</taxon>
        <taxon>Viridiplantae</taxon>
        <taxon>Streptophyta</taxon>
        <taxon>Embryophyta</taxon>
        <taxon>Tracheophyta</taxon>
        <taxon>Spermatophyta</taxon>
        <taxon>Magnoliopsida</taxon>
        <taxon>eudicotyledons</taxon>
        <taxon>Gunneridae</taxon>
        <taxon>Pentapetalae</taxon>
        <taxon>asterids</taxon>
        <taxon>lamiids</taxon>
        <taxon>Solanales</taxon>
        <taxon>Convolvulaceae</taxon>
        <taxon>Cuscuteae</taxon>
        <taxon>Cuscuta</taxon>
        <taxon>Cuscuta subgen. Cuscuta</taxon>
    </lineage>
</organism>